<keyword evidence="12" id="KW-1185">Reference proteome</keyword>
<dbReference type="STRING" id="1720063.SAMN05216217_103221"/>
<keyword evidence="2" id="KW-0001">2Fe-2S</keyword>
<sequence>MYVCLCKGVTDSQIRAAIHNGADSMRELRDALEVGTQCGKCARTCKSLLKDSRPAHSEHFGGAQWVAA</sequence>
<organism evidence="11 12">
    <name type="scientific">Halopseudomonas yangmingensis</name>
    <dbReference type="NCBI Taxonomy" id="1720063"/>
    <lineage>
        <taxon>Bacteria</taxon>
        <taxon>Pseudomonadati</taxon>
        <taxon>Pseudomonadota</taxon>
        <taxon>Gammaproteobacteria</taxon>
        <taxon>Pseudomonadales</taxon>
        <taxon>Pseudomonadaceae</taxon>
        <taxon>Halopseudomonas</taxon>
    </lineage>
</organism>
<keyword evidence="1" id="KW-0813">Transport</keyword>
<evidence type="ECO:0000256" key="5">
    <source>
        <dbReference type="ARBA" id="ARBA00023004"/>
    </source>
</evidence>
<evidence type="ECO:0000256" key="3">
    <source>
        <dbReference type="ARBA" id="ARBA00022723"/>
    </source>
</evidence>
<protein>
    <recommendedName>
        <fullName evidence="8">Bacterioferritin-associated ferredoxin</fullName>
    </recommendedName>
</protein>
<keyword evidence="4" id="KW-0249">Electron transport</keyword>
<dbReference type="PANTHER" id="PTHR37424">
    <property type="entry name" value="BACTERIOFERRITIN-ASSOCIATED FERREDOXIN"/>
    <property type="match status" value="1"/>
</dbReference>
<dbReference type="Pfam" id="PF04324">
    <property type="entry name" value="Fer2_BFD"/>
    <property type="match status" value="1"/>
</dbReference>
<accession>A0A1I4Q0L4</accession>
<dbReference type="CDD" id="cd19945">
    <property type="entry name" value="Fer2_BFD"/>
    <property type="match status" value="1"/>
</dbReference>
<name>A0A1I4Q0L4_9GAMM</name>
<evidence type="ECO:0000256" key="1">
    <source>
        <dbReference type="ARBA" id="ARBA00022448"/>
    </source>
</evidence>
<feature type="domain" description="BFD-like [2Fe-2S]-binding" evidence="10">
    <location>
        <begin position="2"/>
        <end position="50"/>
    </location>
</feature>
<dbReference type="InterPro" id="IPR007419">
    <property type="entry name" value="BFD-like_2Fe2S-bd_dom"/>
</dbReference>
<evidence type="ECO:0000259" key="10">
    <source>
        <dbReference type="Pfam" id="PF04324"/>
    </source>
</evidence>
<evidence type="ECO:0000313" key="12">
    <source>
        <dbReference type="Proteomes" id="UP000243629"/>
    </source>
</evidence>
<evidence type="ECO:0000256" key="6">
    <source>
        <dbReference type="ARBA" id="ARBA00023014"/>
    </source>
</evidence>
<evidence type="ECO:0000256" key="4">
    <source>
        <dbReference type="ARBA" id="ARBA00022982"/>
    </source>
</evidence>
<dbReference type="GO" id="GO:0046872">
    <property type="term" value="F:metal ion binding"/>
    <property type="evidence" value="ECO:0007669"/>
    <property type="project" value="UniProtKB-KW"/>
</dbReference>
<dbReference type="Gene3D" id="1.10.10.1100">
    <property type="entry name" value="BFD-like [2Fe-2S]-binding domain"/>
    <property type="match status" value="1"/>
</dbReference>
<keyword evidence="6" id="KW-0411">Iron-sulfur</keyword>
<evidence type="ECO:0000313" key="11">
    <source>
        <dbReference type="EMBL" id="SFM33612.1"/>
    </source>
</evidence>
<dbReference type="PANTHER" id="PTHR37424:SF1">
    <property type="entry name" value="BACTERIOFERRITIN-ASSOCIATED FERREDOXIN"/>
    <property type="match status" value="1"/>
</dbReference>
<evidence type="ECO:0000256" key="9">
    <source>
        <dbReference type="ARBA" id="ARBA00046332"/>
    </source>
</evidence>
<evidence type="ECO:0000256" key="8">
    <source>
        <dbReference type="ARBA" id="ARBA00039386"/>
    </source>
</evidence>
<keyword evidence="3" id="KW-0479">Metal-binding</keyword>
<comment type="cofactor">
    <cofactor evidence="7">
        <name>[2Fe-2S] cluster</name>
        <dbReference type="ChEBI" id="CHEBI:190135"/>
    </cofactor>
</comment>
<reference evidence="12" key="1">
    <citation type="submission" date="2016-10" db="EMBL/GenBank/DDBJ databases">
        <authorList>
            <person name="Varghese N."/>
            <person name="Submissions S."/>
        </authorList>
    </citation>
    <scope>NUCLEOTIDE SEQUENCE [LARGE SCALE GENOMIC DNA]</scope>
    <source>
        <strain evidence="12">DSM 24213</strain>
    </source>
</reference>
<dbReference type="GO" id="GO:0051537">
    <property type="term" value="F:2 iron, 2 sulfur cluster binding"/>
    <property type="evidence" value="ECO:0007669"/>
    <property type="project" value="UniProtKB-KW"/>
</dbReference>
<proteinExistence type="inferred from homology"/>
<dbReference type="EMBL" id="FOUI01000003">
    <property type="protein sequence ID" value="SFM33612.1"/>
    <property type="molecule type" value="Genomic_DNA"/>
</dbReference>
<keyword evidence="5" id="KW-0408">Iron</keyword>
<dbReference type="RefSeq" id="WP_093473625.1">
    <property type="nucleotide sequence ID" value="NZ_FOUI01000003.1"/>
</dbReference>
<dbReference type="AlphaFoldDB" id="A0A1I4Q0L4"/>
<dbReference type="Proteomes" id="UP000243629">
    <property type="component" value="Unassembled WGS sequence"/>
</dbReference>
<dbReference type="OrthoDB" id="9815350at2"/>
<evidence type="ECO:0000256" key="7">
    <source>
        <dbReference type="ARBA" id="ARBA00034078"/>
    </source>
</evidence>
<dbReference type="InterPro" id="IPR041854">
    <property type="entry name" value="BFD-like_2Fe2S-bd_dom_sf"/>
</dbReference>
<evidence type="ECO:0000256" key="2">
    <source>
        <dbReference type="ARBA" id="ARBA00022714"/>
    </source>
</evidence>
<comment type="similarity">
    <text evidence="9">Belongs to the Bfd family.</text>
</comment>
<dbReference type="InterPro" id="IPR052371">
    <property type="entry name" value="BFD-associated_ferredoxin"/>
</dbReference>
<gene>
    <name evidence="11" type="ORF">SAMN05216217_103221</name>
</gene>